<protein>
    <submittedName>
        <fullName evidence="1">DUF2267 domain-containing protein</fullName>
    </submittedName>
</protein>
<proteinExistence type="predicted"/>
<name>A0A5S3PC82_9RHOB</name>
<dbReference type="RefSeq" id="WP_138663156.1">
    <property type="nucleotide sequence ID" value="NZ_VANS01000004.1"/>
</dbReference>
<dbReference type="Proteomes" id="UP000309550">
    <property type="component" value="Unassembled WGS sequence"/>
</dbReference>
<organism evidence="1 2">
    <name type="scientific">Sulfitobacter sabulilitoris</name>
    <dbReference type="NCBI Taxonomy" id="2562655"/>
    <lineage>
        <taxon>Bacteria</taxon>
        <taxon>Pseudomonadati</taxon>
        <taxon>Pseudomonadota</taxon>
        <taxon>Alphaproteobacteria</taxon>
        <taxon>Rhodobacterales</taxon>
        <taxon>Roseobacteraceae</taxon>
        <taxon>Sulfitobacter</taxon>
    </lineage>
</organism>
<dbReference type="Gene3D" id="1.10.490.110">
    <property type="entry name" value="Uncharacterized conserved protein DUF2267"/>
    <property type="match status" value="1"/>
</dbReference>
<evidence type="ECO:0000313" key="2">
    <source>
        <dbReference type="Proteomes" id="UP000309550"/>
    </source>
</evidence>
<evidence type="ECO:0000313" key="1">
    <source>
        <dbReference type="EMBL" id="TMM51197.1"/>
    </source>
</evidence>
<sequence>MSAQGLEVIDHTVQLTHEWINELKDRLDWTSARDALRMLRTTLHAIRDHLDTGESAHLAAQLPLLIRGMYYEGWMPKSTPIHSRKAKDFIATIEASVGDVLDYRGPEDIEAVFRVINNKISRGEVMDIRSNLPHDIRALWPEP</sequence>
<dbReference type="Pfam" id="PF10025">
    <property type="entry name" value="DUF2267"/>
    <property type="match status" value="1"/>
</dbReference>
<comment type="caution">
    <text evidence="1">The sequence shown here is derived from an EMBL/GenBank/DDBJ whole genome shotgun (WGS) entry which is preliminary data.</text>
</comment>
<dbReference type="OrthoDB" id="20942at2"/>
<dbReference type="InterPro" id="IPR018727">
    <property type="entry name" value="DUF2267"/>
</dbReference>
<dbReference type="AlphaFoldDB" id="A0A5S3PC82"/>
<reference evidence="1 2" key="1">
    <citation type="submission" date="2019-05" db="EMBL/GenBank/DDBJ databases">
        <title>Sulfitobacter sabulilitoris sp. nov., isolated from a marine sand.</title>
        <authorList>
            <person name="Yoon J.-H."/>
        </authorList>
    </citation>
    <scope>NUCLEOTIDE SEQUENCE [LARGE SCALE GENOMIC DNA]</scope>
    <source>
        <strain evidence="1 2">HSMS-29</strain>
    </source>
</reference>
<dbReference type="InterPro" id="IPR038282">
    <property type="entry name" value="DUF2267_sf"/>
</dbReference>
<dbReference type="EMBL" id="VANS01000004">
    <property type="protein sequence ID" value="TMM51197.1"/>
    <property type="molecule type" value="Genomic_DNA"/>
</dbReference>
<gene>
    <name evidence="1" type="ORF">FDT80_15155</name>
</gene>
<accession>A0A5S3PC82</accession>
<keyword evidence="2" id="KW-1185">Reference proteome</keyword>